<dbReference type="RefSeq" id="WP_059729172.1">
    <property type="nucleotide sequence ID" value="NZ_LOYH01000037.1"/>
</dbReference>
<comment type="caution">
    <text evidence="1">The sequence shown here is derived from an EMBL/GenBank/DDBJ whole genome shotgun (WGS) entry which is preliminary data.</text>
</comment>
<protein>
    <submittedName>
        <fullName evidence="1">Uncharacterized protein</fullName>
    </submittedName>
</protein>
<gene>
    <name evidence="1" type="ORF">WS90_11155</name>
</gene>
<accession>A0A118KK31</accession>
<sequence length="112" mass="12162">MTRTDLLSHLVSCQLAARMRTGAWLSAGQLVGALRAWLACHRAECGWLERIRIADASTTIAQGIYDIAAAHGDPAGGERVRLDADSPELQALRARCDALQQHIDGDRDVDAR</sequence>
<dbReference type="EMBL" id="LOYH01000037">
    <property type="protein sequence ID" value="KVK84544.1"/>
    <property type="molecule type" value="Genomic_DNA"/>
</dbReference>
<dbReference type="AlphaFoldDB" id="A0A118KK31"/>
<proteinExistence type="predicted"/>
<evidence type="ECO:0000313" key="1">
    <source>
        <dbReference type="EMBL" id="KVK84544.1"/>
    </source>
</evidence>
<name>A0A118KK31_BURCE</name>
<organism evidence="1 2">
    <name type="scientific">Burkholderia cepacia</name>
    <name type="common">Pseudomonas cepacia</name>
    <dbReference type="NCBI Taxonomy" id="292"/>
    <lineage>
        <taxon>Bacteria</taxon>
        <taxon>Pseudomonadati</taxon>
        <taxon>Pseudomonadota</taxon>
        <taxon>Betaproteobacteria</taxon>
        <taxon>Burkholderiales</taxon>
        <taxon>Burkholderiaceae</taxon>
        <taxon>Burkholderia</taxon>
        <taxon>Burkholderia cepacia complex</taxon>
    </lineage>
</organism>
<dbReference type="Proteomes" id="UP000069001">
    <property type="component" value="Unassembled WGS sequence"/>
</dbReference>
<evidence type="ECO:0000313" key="2">
    <source>
        <dbReference type="Proteomes" id="UP000069001"/>
    </source>
</evidence>
<reference evidence="1 2" key="1">
    <citation type="submission" date="2015-11" db="EMBL/GenBank/DDBJ databases">
        <title>Expanding the genomic diversity of Burkholderia species for the development of highly accurate diagnostics.</title>
        <authorList>
            <person name="Sahl J."/>
            <person name="Keim P."/>
            <person name="Wagner D."/>
        </authorList>
    </citation>
    <scope>NUCLEOTIDE SEQUENCE [LARGE SCALE GENOMIC DNA]</scope>
    <source>
        <strain evidence="1 2">MSMB1302</strain>
    </source>
</reference>